<dbReference type="Pfam" id="PF03018">
    <property type="entry name" value="Dirigent"/>
    <property type="match status" value="1"/>
</dbReference>
<dbReference type="PANTHER" id="PTHR21495">
    <property type="entry name" value="NUCLEOPORIN-RELATED"/>
    <property type="match status" value="1"/>
</dbReference>
<dbReference type="InterPro" id="IPR004265">
    <property type="entry name" value="Dirigent"/>
</dbReference>
<dbReference type="SUPFAM" id="SSF141493">
    <property type="entry name" value="Allene oxide cyclase-like"/>
    <property type="match status" value="1"/>
</dbReference>
<evidence type="ECO:0000256" key="2">
    <source>
        <dbReference type="ARBA" id="ARBA00011738"/>
    </source>
</evidence>
<comment type="caution">
    <text evidence="5">The sequence shown here is derived from an EMBL/GenBank/DDBJ whole genome shotgun (WGS) entry which is preliminary data.</text>
</comment>
<keyword evidence="4" id="KW-0732">Signal</keyword>
<keyword evidence="6" id="KW-1185">Reference proteome</keyword>
<proteinExistence type="inferred from homology"/>
<keyword evidence="3 4" id="KW-0964">Secreted</keyword>
<comment type="subunit">
    <text evidence="2 4">Homodimer.</text>
</comment>
<name>A0ABD3GUJ2_9MARC</name>
<comment type="subcellular location">
    <subcellularLocation>
        <location evidence="4">Secreted</location>
        <location evidence="4">Extracellular space</location>
        <location evidence="4">Apoplast</location>
    </subcellularLocation>
</comment>
<feature type="signal peptide" evidence="4">
    <location>
        <begin position="1"/>
        <end position="21"/>
    </location>
</feature>
<dbReference type="GO" id="GO:0048046">
    <property type="term" value="C:apoplast"/>
    <property type="evidence" value="ECO:0007669"/>
    <property type="project" value="UniProtKB-SubCell"/>
</dbReference>
<protein>
    <recommendedName>
        <fullName evidence="4">Dirigent protein</fullName>
    </recommendedName>
</protein>
<reference evidence="5 6" key="1">
    <citation type="submission" date="2024-09" db="EMBL/GenBank/DDBJ databases">
        <title>Chromosome-scale assembly of Riccia sorocarpa.</title>
        <authorList>
            <person name="Paukszto L."/>
        </authorList>
    </citation>
    <scope>NUCLEOTIDE SEQUENCE [LARGE SCALE GENOMIC DNA]</scope>
    <source>
        <strain evidence="5">LP-2024</strain>
        <tissue evidence="5">Aerial parts of the thallus</tissue>
    </source>
</reference>
<evidence type="ECO:0000256" key="3">
    <source>
        <dbReference type="ARBA" id="ARBA00022525"/>
    </source>
</evidence>
<evidence type="ECO:0000256" key="1">
    <source>
        <dbReference type="ARBA" id="ARBA00010746"/>
    </source>
</evidence>
<evidence type="ECO:0000313" key="6">
    <source>
        <dbReference type="Proteomes" id="UP001633002"/>
    </source>
</evidence>
<evidence type="ECO:0000256" key="4">
    <source>
        <dbReference type="RuleBase" id="RU363099"/>
    </source>
</evidence>
<dbReference type="Gene3D" id="2.40.480.10">
    <property type="entry name" value="Allene oxide cyclase-like"/>
    <property type="match status" value="1"/>
</dbReference>
<dbReference type="GO" id="GO:0009699">
    <property type="term" value="P:phenylpropanoid biosynthetic process"/>
    <property type="evidence" value="ECO:0007669"/>
    <property type="project" value="UniProtKB-ARBA"/>
</dbReference>
<comment type="function">
    <text evidence="4">Dirigent proteins impart stereoselectivity on the phenoxy radical-coupling reaction, yielding optically active lignans from two molecules of coniferyl alcohol in the biosynthesis of lignans, flavonolignans, and alkaloids and thus plays a central role in plant secondary metabolism.</text>
</comment>
<dbReference type="InterPro" id="IPR044859">
    <property type="entry name" value="Allene_oxi_cyc_Dirigent"/>
</dbReference>
<organism evidence="5 6">
    <name type="scientific">Riccia sorocarpa</name>
    <dbReference type="NCBI Taxonomy" id="122646"/>
    <lineage>
        <taxon>Eukaryota</taxon>
        <taxon>Viridiplantae</taxon>
        <taxon>Streptophyta</taxon>
        <taxon>Embryophyta</taxon>
        <taxon>Marchantiophyta</taxon>
        <taxon>Marchantiopsida</taxon>
        <taxon>Marchantiidae</taxon>
        <taxon>Marchantiales</taxon>
        <taxon>Ricciaceae</taxon>
        <taxon>Riccia</taxon>
    </lineage>
</organism>
<accession>A0ABD3GUJ2</accession>
<sequence length="172" mass="18048">MTLATMLVAILALSSCGGSLAKVEKFTYYLHDKFVDPDKTTVKVASANGSLNQASAFGDVTVFDSPLRKGVEEKSDLVGHGGGVVSNLKDGKLFITQVHDLELPDLKYAGSIAFAGQFRFPQPSWTLAITGGTGSFSGASGYFTLSLADPNPQGKAAVCNIVATPVRLYIIA</sequence>
<comment type="similarity">
    <text evidence="1 4">Belongs to the plant dirigent protein family.</text>
</comment>
<dbReference type="Proteomes" id="UP001633002">
    <property type="component" value="Unassembled WGS sequence"/>
</dbReference>
<dbReference type="EMBL" id="JBJQOH010000007">
    <property type="protein sequence ID" value="KAL3680824.1"/>
    <property type="molecule type" value="Genomic_DNA"/>
</dbReference>
<keyword evidence="4" id="KW-0052">Apoplast</keyword>
<dbReference type="AlphaFoldDB" id="A0ABD3GUJ2"/>
<dbReference type="InterPro" id="IPR034871">
    <property type="entry name" value="Allene_oxi_cyc_sf"/>
</dbReference>
<feature type="chain" id="PRO_5044526126" description="Dirigent protein" evidence="4">
    <location>
        <begin position="22"/>
        <end position="172"/>
    </location>
</feature>
<gene>
    <name evidence="5" type="ORF">R1sor_023780</name>
</gene>
<evidence type="ECO:0000313" key="5">
    <source>
        <dbReference type="EMBL" id="KAL3680824.1"/>
    </source>
</evidence>